<dbReference type="EMBL" id="BPQM01000026">
    <property type="protein sequence ID" value="GJD78000.1"/>
    <property type="molecule type" value="Genomic_DNA"/>
</dbReference>
<evidence type="ECO:0000313" key="2">
    <source>
        <dbReference type="EMBL" id="GJD78000.1"/>
    </source>
</evidence>
<evidence type="ECO:0000256" key="1">
    <source>
        <dbReference type="SAM" id="Phobius"/>
    </source>
</evidence>
<reference evidence="2" key="2">
    <citation type="submission" date="2021-08" db="EMBL/GenBank/DDBJ databases">
        <authorList>
            <person name="Tani A."/>
            <person name="Ola A."/>
            <person name="Ogura Y."/>
            <person name="Katsura K."/>
            <person name="Hayashi T."/>
        </authorList>
    </citation>
    <scope>NUCLEOTIDE SEQUENCE</scope>
    <source>
        <strain evidence="2">NBRC 103626</strain>
    </source>
</reference>
<dbReference type="AlphaFoldDB" id="A0AA37M9W6"/>
<feature type="transmembrane region" description="Helical" evidence="1">
    <location>
        <begin position="34"/>
        <end position="55"/>
    </location>
</feature>
<name>A0AA37M9W6_9HYPH</name>
<gene>
    <name evidence="2" type="ORF">NBEOAGPD_1212</name>
</gene>
<proteinExistence type="predicted"/>
<organism evidence="2 3">
    <name type="scientific">Methylobacterium gregans</name>
    <dbReference type="NCBI Taxonomy" id="374424"/>
    <lineage>
        <taxon>Bacteria</taxon>
        <taxon>Pseudomonadati</taxon>
        <taxon>Pseudomonadota</taxon>
        <taxon>Alphaproteobacteria</taxon>
        <taxon>Hyphomicrobiales</taxon>
        <taxon>Methylobacteriaceae</taxon>
        <taxon>Methylobacterium</taxon>
    </lineage>
</organism>
<evidence type="ECO:0000313" key="3">
    <source>
        <dbReference type="Proteomes" id="UP001055108"/>
    </source>
</evidence>
<keyword evidence="1" id="KW-0812">Transmembrane</keyword>
<keyword evidence="1" id="KW-1133">Transmembrane helix</keyword>
<sequence>MLRSALAAFLGAAFGALTYHPALDRFLDVSAAVAPFYALLFVATAAALLSLFVMACRDPVRVVVTTPFDDEDLAAFARKVREELAPLRRPGARFRIRRS</sequence>
<keyword evidence="3" id="KW-1185">Reference proteome</keyword>
<keyword evidence="1" id="KW-0472">Membrane</keyword>
<protein>
    <submittedName>
        <fullName evidence="2">Uncharacterized protein</fullName>
    </submittedName>
</protein>
<accession>A0AA37M9W6</accession>
<dbReference type="RefSeq" id="WP_238301731.1">
    <property type="nucleotide sequence ID" value="NZ_BPQM01000026.1"/>
</dbReference>
<reference evidence="2" key="1">
    <citation type="journal article" date="2016" name="Front. Microbiol.">
        <title>Genome Sequence of the Piezophilic, Mesophilic Sulfate-Reducing Bacterium Desulfovibrio indicus J2T.</title>
        <authorList>
            <person name="Cao J."/>
            <person name="Maignien L."/>
            <person name="Shao Z."/>
            <person name="Alain K."/>
            <person name="Jebbar M."/>
        </authorList>
    </citation>
    <scope>NUCLEOTIDE SEQUENCE</scope>
    <source>
        <strain evidence="2">NBRC 103626</strain>
    </source>
</reference>
<dbReference type="Proteomes" id="UP001055108">
    <property type="component" value="Unassembled WGS sequence"/>
</dbReference>
<comment type="caution">
    <text evidence="2">The sequence shown here is derived from an EMBL/GenBank/DDBJ whole genome shotgun (WGS) entry which is preliminary data.</text>
</comment>